<proteinExistence type="predicted"/>
<accession>A0ABW3AUN8</accession>
<comment type="caution">
    <text evidence="2">The sequence shown here is derived from an EMBL/GenBank/DDBJ whole genome shotgun (WGS) entry which is preliminary data.</text>
</comment>
<sequence>MKNQVRRTVILLAVACVLYWIEFFFANKQNNDMMNIVRGATAGFGLAGCISFLILIFNQFKQSRVK</sequence>
<dbReference type="EMBL" id="JBHTHZ010000013">
    <property type="protein sequence ID" value="MFD0794793.1"/>
    <property type="molecule type" value="Genomic_DNA"/>
</dbReference>
<keyword evidence="3" id="KW-1185">Reference proteome</keyword>
<evidence type="ECO:0000313" key="3">
    <source>
        <dbReference type="Proteomes" id="UP001597010"/>
    </source>
</evidence>
<organism evidence="2 3">
    <name type="scientific">Mucilaginibacter litoreus</name>
    <dbReference type="NCBI Taxonomy" id="1048221"/>
    <lineage>
        <taxon>Bacteria</taxon>
        <taxon>Pseudomonadati</taxon>
        <taxon>Bacteroidota</taxon>
        <taxon>Sphingobacteriia</taxon>
        <taxon>Sphingobacteriales</taxon>
        <taxon>Sphingobacteriaceae</taxon>
        <taxon>Mucilaginibacter</taxon>
    </lineage>
</organism>
<dbReference type="RefSeq" id="WP_377116537.1">
    <property type="nucleotide sequence ID" value="NZ_JBHTHZ010000013.1"/>
</dbReference>
<dbReference type="Proteomes" id="UP001597010">
    <property type="component" value="Unassembled WGS sequence"/>
</dbReference>
<name>A0ABW3AUN8_9SPHI</name>
<protein>
    <submittedName>
        <fullName evidence="2">Uncharacterized protein</fullName>
    </submittedName>
</protein>
<feature type="transmembrane region" description="Helical" evidence="1">
    <location>
        <begin position="36"/>
        <end position="57"/>
    </location>
</feature>
<keyword evidence="1" id="KW-0812">Transmembrane</keyword>
<gene>
    <name evidence="2" type="ORF">ACFQZX_14295</name>
</gene>
<reference evidence="3" key="1">
    <citation type="journal article" date="2019" name="Int. J. Syst. Evol. Microbiol.">
        <title>The Global Catalogue of Microorganisms (GCM) 10K type strain sequencing project: providing services to taxonomists for standard genome sequencing and annotation.</title>
        <authorList>
            <consortium name="The Broad Institute Genomics Platform"/>
            <consortium name="The Broad Institute Genome Sequencing Center for Infectious Disease"/>
            <person name="Wu L."/>
            <person name="Ma J."/>
        </authorList>
    </citation>
    <scope>NUCLEOTIDE SEQUENCE [LARGE SCALE GENOMIC DNA]</scope>
    <source>
        <strain evidence="3">CCUG 61484</strain>
    </source>
</reference>
<evidence type="ECO:0000313" key="2">
    <source>
        <dbReference type="EMBL" id="MFD0794793.1"/>
    </source>
</evidence>
<keyword evidence="1" id="KW-0472">Membrane</keyword>
<evidence type="ECO:0000256" key="1">
    <source>
        <dbReference type="SAM" id="Phobius"/>
    </source>
</evidence>
<keyword evidence="1" id="KW-1133">Transmembrane helix</keyword>